<keyword evidence="4" id="KW-1185">Reference proteome</keyword>
<dbReference type="PANTHER" id="PTHR10457:SF7">
    <property type="entry name" value="GALACTOKINASE-RELATED"/>
    <property type="match status" value="1"/>
</dbReference>
<reference evidence="3" key="1">
    <citation type="submission" date="2020-03" db="EMBL/GenBank/DDBJ databases">
        <title>Spirochaetal bacteria isolated from arthropods constitute a novel genus Entomospira genus novum within the order Spirochaetales.</title>
        <authorList>
            <person name="Grana-Miraglia L."/>
            <person name="Sikutova S."/>
            <person name="Fingerle V."/>
            <person name="Sing A."/>
            <person name="Castillo-Ramirez S."/>
            <person name="Margos G."/>
            <person name="Rudolf I."/>
        </authorList>
    </citation>
    <scope>NUCLEOTIDE SEQUENCE</scope>
    <source>
        <strain evidence="3">BR208</strain>
    </source>
</reference>
<dbReference type="GO" id="GO:0006012">
    <property type="term" value="P:galactose metabolic process"/>
    <property type="evidence" value="ECO:0007669"/>
    <property type="project" value="InterPro"/>
</dbReference>
<evidence type="ECO:0000256" key="1">
    <source>
        <dbReference type="ARBA" id="ARBA00022741"/>
    </source>
</evidence>
<comment type="caution">
    <text evidence="3">The sequence shown here is derived from an EMBL/GenBank/DDBJ whole genome shotgun (WGS) entry which is preliminary data.</text>
</comment>
<dbReference type="InterPro" id="IPR000705">
    <property type="entry name" value="Galactokinase"/>
</dbReference>
<dbReference type="InterPro" id="IPR036554">
    <property type="entry name" value="GHMP_kinase_C_sf"/>
</dbReference>
<dbReference type="SUPFAM" id="SSF55060">
    <property type="entry name" value="GHMP Kinase, C-terminal domain"/>
    <property type="match status" value="1"/>
</dbReference>
<proteinExistence type="predicted"/>
<dbReference type="RefSeq" id="WP_167704326.1">
    <property type="nucleotide sequence ID" value="NZ_CP118169.1"/>
</dbReference>
<evidence type="ECO:0008006" key="5">
    <source>
        <dbReference type="Google" id="ProtNLM"/>
    </source>
</evidence>
<dbReference type="Proteomes" id="UP000752013">
    <property type="component" value="Unassembled WGS sequence"/>
</dbReference>
<dbReference type="Gene3D" id="3.30.70.890">
    <property type="entry name" value="GHMP kinase, C-terminal domain"/>
    <property type="match status" value="1"/>
</dbReference>
<protein>
    <recommendedName>
        <fullName evidence="5">Galactokinase</fullName>
    </recommendedName>
</protein>
<sequence length="415" mass="47861">MNQGRRSTREEHESYLRREFALQFESLIQKSKVVPLLFFSPIPINIMGSVMEENGGSILPTVSGEQRVYALMYPLIDSNQLHCYWLERKDRVVFSVESHRDLLLPKQPWSWDVYLLGMIQEWLRSGKRLQGACIMISSDLPVGEGFGVEMAMQFVFMRALYMIGEPDISWLHWQTSNKKEQALRLCLASQQEILQLKGGLVDLYGIIYLEHARQAIYADTGIQRKVMIEIELSGYQFWVIHLEGVAKELQSIFDVRYHEGQEALHAIQKHDPSINYLTELTIPQLERYRFCLRANLYQRVRFIVRENLRVMQMAYALESGNIEQVKALMVESARELTSDYGIDHPVIRQLICDLLQHPSVAAVRMTGQLGSILLLLVQESDDVLALGENVIQSYQDKDGLGRIRFHRVAVDSTNN</sequence>
<gene>
    <name evidence="3" type="ORF">HCT46_07065</name>
</gene>
<dbReference type="AlphaFoldDB" id="A0A968GD99"/>
<dbReference type="PRINTS" id="PR00473">
    <property type="entry name" value="GALCTOKINASE"/>
</dbReference>
<evidence type="ECO:0000313" key="3">
    <source>
        <dbReference type="EMBL" id="NIZ47669.1"/>
    </source>
</evidence>
<accession>A0A968GD99</accession>
<dbReference type="InterPro" id="IPR020568">
    <property type="entry name" value="Ribosomal_Su5_D2-typ_SF"/>
</dbReference>
<dbReference type="InterPro" id="IPR014721">
    <property type="entry name" value="Ribsml_uS5_D2-typ_fold_subgr"/>
</dbReference>
<evidence type="ECO:0000256" key="2">
    <source>
        <dbReference type="ARBA" id="ARBA00022840"/>
    </source>
</evidence>
<evidence type="ECO:0000313" key="4">
    <source>
        <dbReference type="Proteomes" id="UP000752013"/>
    </source>
</evidence>
<dbReference type="SUPFAM" id="SSF54211">
    <property type="entry name" value="Ribosomal protein S5 domain 2-like"/>
    <property type="match status" value="1"/>
</dbReference>
<keyword evidence="2" id="KW-0067">ATP-binding</keyword>
<dbReference type="Gene3D" id="3.30.230.10">
    <property type="match status" value="1"/>
</dbReference>
<dbReference type="PANTHER" id="PTHR10457">
    <property type="entry name" value="MEVALONATE KINASE/GALACTOKINASE"/>
    <property type="match status" value="1"/>
</dbReference>
<organism evidence="3 4">
    <name type="scientific">Entomospira nematocerorum</name>
    <dbReference type="NCBI Taxonomy" id="2719987"/>
    <lineage>
        <taxon>Bacteria</taxon>
        <taxon>Pseudomonadati</taxon>
        <taxon>Spirochaetota</taxon>
        <taxon>Spirochaetia</taxon>
        <taxon>Spirochaetales</taxon>
        <taxon>Spirochaetaceae</taxon>
        <taxon>Entomospira</taxon>
    </lineage>
</organism>
<dbReference type="GO" id="GO:0005829">
    <property type="term" value="C:cytosol"/>
    <property type="evidence" value="ECO:0007669"/>
    <property type="project" value="TreeGrafter"/>
</dbReference>
<dbReference type="EMBL" id="JAATLK010000002">
    <property type="protein sequence ID" value="NIZ47669.1"/>
    <property type="molecule type" value="Genomic_DNA"/>
</dbReference>
<dbReference type="GO" id="GO:0004335">
    <property type="term" value="F:galactokinase activity"/>
    <property type="evidence" value="ECO:0007669"/>
    <property type="project" value="InterPro"/>
</dbReference>
<dbReference type="GO" id="GO:0005524">
    <property type="term" value="F:ATP binding"/>
    <property type="evidence" value="ECO:0007669"/>
    <property type="project" value="UniProtKB-KW"/>
</dbReference>
<keyword evidence="1" id="KW-0547">Nucleotide-binding</keyword>
<name>A0A968GD99_9SPIO</name>